<dbReference type="InterPro" id="IPR023465">
    <property type="entry name" value="Riboflavin_kinase_dom_sf"/>
</dbReference>
<comment type="pathway">
    <text evidence="3">Cofactor biosynthesis; FMN biosynthesis; FMN from riboflavin (ATP route): step 1/1.</text>
</comment>
<dbReference type="Pfam" id="PF06574">
    <property type="entry name" value="FAD_syn"/>
    <property type="match status" value="1"/>
</dbReference>
<dbReference type="PANTHER" id="PTHR13767:SF2">
    <property type="entry name" value="PSEUDOURIDYLATE SYNTHASE TRUB1"/>
    <property type="match status" value="1"/>
</dbReference>
<dbReference type="SUPFAM" id="SSF52374">
    <property type="entry name" value="Nucleotidylyl transferase"/>
    <property type="match status" value="1"/>
</dbReference>
<dbReference type="EMBL" id="BKCJ010541052">
    <property type="protein sequence ID" value="GFB04909.1"/>
    <property type="molecule type" value="Genomic_DNA"/>
</dbReference>
<dbReference type="UniPathway" id="UPA00277">
    <property type="reaction ID" value="UER00407"/>
</dbReference>
<dbReference type="UniPathway" id="UPA00276">
    <property type="reaction ID" value="UER00406"/>
</dbReference>
<comment type="caution">
    <text evidence="28">The sequence shown here is derived from an EMBL/GenBank/DDBJ whole genome shotgun (WGS) entry which is preliminary data.</text>
</comment>
<evidence type="ECO:0000256" key="4">
    <source>
        <dbReference type="ARBA" id="ARBA00008999"/>
    </source>
</evidence>
<evidence type="ECO:0000259" key="27">
    <source>
        <dbReference type="SMART" id="SM00904"/>
    </source>
</evidence>
<keyword evidence="18" id="KW-0547">Nucleotide-binding</keyword>
<evidence type="ECO:0000256" key="11">
    <source>
        <dbReference type="ARBA" id="ARBA00022475"/>
    </source>
</evidence>
<evidence type="ECO:0000256" key="8">
    <source>
        <dbReference type="ARBA" id="ARBA00012393"/>
    </source>
</evidence>
<evidence type="ECO:0000256" key="16">
    <source>
        <dbReference type="ARBA" id="ARBA00022694"/>
    </source>
</evidence>
<evidence type="ECO:0000256" key="18">
    <source>
        <dbReference type="ARBA" id="ARBA00022741"/>
    </source>
</evidence>
<dbReference type="PANTHER" id="PTHR13767">
    <property type="entry name" value="TRNA-PSEUDOURIDINE SYNTHASE"/>
    <property type="match status" value="1"/>
</dbReference>
<evidence type="ECO:0000256" key="22">
    <source>
        <dbReference type="ARBA" id="ARBA00022989"/>
    </source>
</evidence>
<evidence type="ECO:0000256" key="23">
    <source>
        <dbReference type="ARBA" id="ARBA00023136"/>
    </source>
</evidence>
<evidence type="ECO:0000256" key="9">
    <source>
        <dbReference type="ARBA" id="ARBA00012787"/>
    </source>
</evidence>
<keyword evidence="13" id="KW-0288">FMN</keyword>
<evidence type="ECO:0000256" key="12">
    <source>
        <dbReference type="ARBA" id="ARBA00022630"/>
    </source>
</evidence>
<dbReference type="SUPFAM" id="SSF55120">
    <property type="entry name" value="Pseudouridine synthase"/>
    <property type="match status" value="1"/>
</dbReference>
<evidence type="ECO:0000256" key="13">
    <source>
        <dbReference type="ARBA" id="ARBA00022643"/>
    </source>
</evidence>
<dbReference type="InterPro" id="IPR014729">
    <property type="entry name" value="Rossmann-like_a/b/a_fold"/>
</dbReference>
<dbReference type="InterPro" id="IPR020103">
    <property type="entry name" value="PsdUridine_synth_cat_dom_sf"/>
</dbReference>
<dbReference type="EC" id="3.6.1.27" evidence="7"/>
<evidence type="ECO:0000256" key="2">
    <source>
        <dbReference type="ARBA" id="ARBA00004726"/>
    </source>
</evidence>
<evidence type="ECO:0000256" key="21">
    <source>
        <dbReference type="ARBA" id="ARBA00022840"/>
    </source>
</evidence>
<dbReference type="EC" id="2.7.7.2" evidence="8"/>
<organism evidence="28">
    <name type="scientific">Tanacetum cinerariifolium</name>
    <name type="common">Dalmatian daisy</name>
    <name type="synonym">Chrysanthemum cinerariifolium</name>
    <dbReference type="NCBI Taxonomy" id="118510"/>
    <lineage>
        <taxon>Eukaryota</taxon>
        <taxon>Viridiplantae</taxon>
        <taxon>Streptophyta</taxon>
        <taxon>Embryophyta</taxon>
        <taxon>Tracheophyta</taxon>
        <taxon>Spermatophyta</taxon>
        <taxon>Magnoliopsida</taxon>
        <taxon>eudicotyledons</taxon>
        <taxon>Gunneridae</taxon>
        <taxon>Pentapetalae</taxon>
        <taxon>asterids</taxon>
        <taxon>campanulids</taxon>
        <taxon>Asterales</taxon>
        <taxon>Asteraceae</taxon>
        <taxon>Asteroideae</taxon>
        <taxon>Anthemideae</taxon>
        <taxon>Anthemidinae</taxon>
        <taxon>Tanacetum</taxon>
    </lineage>
</organism>
<dbReference type="CDD" id="cd02064">
    <property type="entry name" value="FAD_synthetase_N"/>
    <property type="match status" value="1"/>
</dbReference>
<keyword evidence="24" id="KW-0413">Isomerase</keyword>
<accession>A0A699KQK2</accession>
<dbReference type="InterPro" id="IPR014780">
    <property type="entry name" value="tRNA_psdUridine_synth_TruB"/>
</dbReference>
<evidence type="ECO:0000256" key="24">
    <source>
        <dbReference type="ARBA" id="ARBA00023235"/>
    </source>
</evidence>
<keyword evidence="19" id="KW-0378">Hydrolase</keyword>
<evidence type="ECO:0000256" key="5">
    <source>
        <dbReference type="ARBA" id="ARBA00010621"/>
    </source>
</evidence>
<evidence type="ECO:0000256" key="6">
    <source>
        <dbReference type="ARBA" id="ARBA00012105"/>
    </source>
</evidence>
<keyword evidence="21" id="KW-0067">ATP-binding</keyword>
<dbReference type="GO" id="GO:0005634">
    <property type="term" value="C:nucleus"/>
    <property type="evidence" value="ECO:0007669"/>
    <property type="project" value="TreeGrafter"/>
</dbReference>
<dbReference type="SMART" id="SM00904">
    <property type="entry name" value="Flavokinase"/>
    <property type="match status" value="1"/>
</dbReference>
<comment type="similarity">
    <text evidence="5">Belongs to the UppP family.</text>
</comment>
<evidence type="ECO:0000256" key="1">
    <source>
        <dbReference type="ARBA" id="ARBA00004651"/>
    </source>
</evidence>
<evidence type="ECO:0000256" key="19">
    <source>
        <dbReference type="ARBA" id="ARBA00022801"/>
    </source>
</evidence>
<keyword evidence="20" id="KW-0274">FAD</keyword>
<dbReference type="Pfam" id="PF01509">
    <property type="entry name" value="TruB_N"/>
    <property type="match status" value="1"/>
</dbReference>
<dbReference type="GO" id="GO:0005886">
    <property type="term" value="C:plasma membrane"/>
    <property type="evidence" value="ECO:0007669"/>
    <property type="project" value="UniProtKB-SubCell"/>
</dbReference>
<dbReference type="InterPro" id="IPR032819">
    <property type="entry name" value="TruB_C"/>
</dbReference>
<evidence type="ECO:0000256" key="17">
    <source>
        <dbReference type="ARBA" id="ARBA00022695"/>
    </source>
</evidence>
<evidence type="ECO:0000256" key="25">
    <source>
        <dbReference type="ARBA" id="ARBA00032707"/>
    </source>
</evidence>
<dbReference type="GO" id="GO:0006747">
    <property type="term" value="P:FAD biosynthetic process"/>
    <property type="evidence" value="ECO:0007669"/>
    <property type="project" value="UniProtKB-UniPathway"/>
</dbReference>
<dbReference type="GO" id="GO:0003723">
    <property type="term" value="F:RNA binding"/>
    <property type="evidence" value="ECO:0007669"/>
    <property type="project" value="InterPro"/>
</dbReference>
<evidence type="ECO:0000256" key="3">
    <source>
        <dbReference type="ARBA" id="ARBA00005201"/>
    </source>
</evidence>
<evidence type="ECO:0000256" key="10">
    <source>
        <dbReference type="ARBA" id="ARBA00021581"/>
    </source>
</evidence>
<dbReference type="GO" id="GO:0009398">
    <property type="term" value="P:FMN biosynthetic process"/>
    <property type="evidence" value="ECO:0007669"/>
    <property type="project" value="UniProtKB-UniPathway"/>
</dbReference>
<feature type="non-terminal residue" evidence="28">
    <location>
        <position position="1"/>
    </location>
</feature>
<evidence type="ECO:0000256" key="26">
    <source>
        <dbReference type="ARBA" id="ARBA00047594"/>
    </source>
</evidence>
<evidence type="ECO:0000256" key="20">
    <source>
        <dbReference type="ARBA" id="ARBA00022827"/>
    </source>
</evidence>
<comment type="subcellular location">
    <subcellularLocation>
        <location evidence="1">Cell membrane</location>
        <topology evidence="1">Multi-pass membrane protein</topology>
    </subcellularLocation>
</comment>
<dbReference type="SUPFAM" id="SSF82114">
    <property type="entry name" value="Riboflavin kinase-like"/>
    <property type="match status" value="1"/>
</dbReference>
<dbReference type="HAMAP" id="MF_01080">
    <property type="entry name" value="TruB_bact"/>
    <property type="match status" value="1"/>
</dbReference>
<keyword evidence="16" id="KW-0819">tRNA processing</keyword>
<keyword evidence="15" id="KW-0812">Transmembrane</keyword>
<comment type="pathway">
    <text evidence="2">Cofactor biosynthesis; FAD biosynthesis; FAD from FMN: step 1/1.</text>
</comment>
<dbReference type="EC" id="5.4.99.25" evidence="9"/>
<dbReference type="InterPro" id="IPR002501">
    <property type="entry name" value="PsdUridine_synth_N"/>
</dbReference>
<dbReference type="GO" id="GO:0160148">
    <property type="term" value="F:tRNA pseudouridine(55) synthase activity"/>
    <property type="evidence" value="ECO:0007669"/>
    <property type="project" value="UniProtKB-EC"/>
</dbReference>
<dbReference type="CDD" id="cd02573">
    <property type="entry name" value="PseudoU_synth_EcTruB"/>
    <property type="match status" value="1"/>
</dbReference>
<dbReference type="GO" id="GO:0005524">
    <property type="term" value="F:ATP binding"/>
    <property type="evidence" value="ECO:0007669"/>
    <property type="project" value="UniProtKB-KW"/>
</dbReference>
<dbReference type="Gene3D" id="3.30.2350.10">
    <property type="entry name" value="Pseudouridine synthase"/>
    <property type="match status" value="1"/>
</dbReference>
<dbReference type="GO" id="GO:1990481">
    <property type="term" value="P:mRNA pseudouridine synthesis"/>
    <property type="evidence" value="ECO:0007669"/>
    <property type="project" value="TreeGrafter"/>
</dbReference>
<gene>
    <name evidence="28" type="ORF">Tci_676880</name>
</gene>
<keyword evidence="22" id="KW-1133">Transmembrane helix</keyword>
<dbReference type="Pfam" id="PF02673">
    <property type="entry name" value="BacA"/>
    <property type="match status" value="1"/>
</dbReference>
<protein>
    <recommendedName>
        <fullName evidence="10">Undecaprenyl-diphosphatase</fullName>
        <ecNumber evidence="6">2.7.1.26</ecNumber>
        <ecNumber evidence="8">2.7.7.2</ecNumber>
        <ecNumber evidence="7">3.6.1.27</ecNumber>
        <ecNumber evidence="9">5.4.99.25</ecNumber>
    </recommendedName>
    <alternativeName>
        <fullName evidence="25">Undecaprenyl pyrophosphate phosphatase</fullName>
    </alternativeName>
</protein>
<dbReference type="NCBIfam" id="TIGR00431">
    <property type="entry name" value="TruB"/>
    <property type="match status" value="1"/>
</dbReference>
<comment type="catalytic activity">
    <reaction evidence="26">
        <text>di-trans,octa-cis-undecaprenyl diphosphate + H2O = di-trans,octa-cis-undecaprenyl phosphate + phosphate + H(+)</text>
        <dbReference type="Rhea" id="RHEA:28094"/>
        <dbReference type="ChEBI" id="CHEBI:15377"/>
        <dbReference type="ChEBI" id="CHEBI:15378"/>
        <dbReference type="ChEBI" id="CHEBI:43474"/>
        <dbReference type="ChEBI" id="CHEBI:58405"/>
        <dbReference type="ChEBI" id="CHEBI:60392"/>
        <dbReference type="EC" id="3.6.1.27"/>
    </reaction>
</comment>
<proteinExistence type="inferred from homology"/>
<dbReference type="GO" id="GO:0009231">
    <property type="term" value="P:riboflavin biosynthetic process"/>
    <property type="evidence" value="ECO:0007669"/>
    <property type="project" value="InterPro"/>
</dbReference>
<dbReference type="InterPro" id="IPR015864">
    <property type="entry name" value="FAD_synthase"/>
</dbReference>
<sequence length="651" mass="70484">FIIGLFQCLAVVPGVSRSAATIIGGLSQKLTRRAAAEFAFFLAMPTMAAAAAKDIYDYYKELHAQGISISQLFSGEEVKLAAGTRQRSGLCGGAAGHPAVRGLRGQVWVSGLRHLPYHRGRAIAAVAGPGANSQGLTERPALTANSLQEGVVLLLDKPLTWTSFDVVRKVKNTLRPPKIGHAGTLDPLATGLLILCTGKKTKEIDQIQAQEKEYEGTFRLGQTTPSFDLETAVDSEQAYEHLTEADIQAAAATFLGKIEQIPPVFSAVKVDGKRAYELARKGQEAEIKAKTVEIKAFELTRIALPEIDFRVVCSKGTYIRSLARDLGVALGCGAHLTRLVRTRIGDYKLQDAWTLAALEAQRPPRPEAAAGAAPSRERRERIRPARAGLDFYAAQHASPPTAAGPDLPLHPEGTPSAGTFDGVHLGHQRILARLRQVADAVGGPAVVITYWPHPRLVLGPPPSHSELLELQLLNTLDERIARLADAGVDYLLVMPFTRAFAQWTSEEYIQELLLKTVGTKHLVIGYDHRFGKNREGGFEYLSQHAERYGFTVEEIPRQDVDAIGGIYAVWATTAAGTRHPAMLSIGVRPTIGAGLAQTIEVNLLDFSGDLYDQLLTLEFVAWLRGEEKYDGLDALTAQLALDAQATRAALA</sequence>
<dbReference type="GO" id="GO:0050380">
    <property type="term" value="F:undecaprenyl-diphosphatase activity"/>
    <property type="evidence" value="ECO:0007669"/>
    <property type="project" value="UniProtKB-EC"/>
</dbReference>
<feature type="domain" description="Riboflavin kinase" evidence="27">
    <location>
        <begin position="540"/>
        <end position="651"/>
    </location>
</feature>
<dbReference type="Pfam" id="PF01687">
    <property type="entry name" value="Flavokinase"/>
    <property type="match status" value="1"/>
</dbReference>
<keyword evidence="23" id="KW-0472">Membrane</keyword>
<keyword evidence="17" id="KW-0548">Nucleotidyltransferase</keyword>
<evidence type="ECO:0000313" key="28">
    <source>
        <dbReference type="EMBL" id="GFB04909.1"/>
    </source>
</evidence>
<comment type="similarity">
    <text evidence="4">Belongs to the pseudouridine synthase TruB family.</text>
</comment>
<keyword evidence="14" id="KW-0808">Transferase</keyword>
<dbReference type="GO" id="GO:0008531">
    <property type="term" value="F:riboflavin kinase activity"/>
    <property type="evidence" value="ECO:0007669"/>
    <property type="project" value="UniProtKB-EC"/>
</dbReference>
<evidence type="ECO:0000256" key="7">
    <source>
        <dbReference type="ARBA" id="ARBA00012374"/>
    </source>
</evidence>
<evidence type="ECO:0000256" key="14">
    <source>
        <dbReference type="ARBA" id="ARBA00022679"/>
    </source>
</evidence>
<keyword evidence="11" id="KW-1003">Cell membrane</keyword>
<dbReference type="AlphaFoldDB" id="A0A699KQK2"/>
<dbReference type="Gene3D" id="3.40.50.620">
    <property type="entry name" value="HUPs"/>
    <property type="match status" value="1"/>
</dbReference>
<evidence type="ECO:0000256" key="15">
    <source>
        <dbReference type="ARBA" id="ARBA00022692"/>
    </source>
</evidence>
<dbReference type="Pfam" id="PF16198">
    <property type="entry name" value="TruB_C_2"/>
    <property type="match status" value="1"/>
</dbReference>
<reference evidence="28" key="1">
    <citation type="journal article" date="2019" name="Sci. Rep.">
        <title>Draft genome of Tanacetum cinerariifolium, the natural source of mosquito coil.</title>
        <authorList>
            <person name="Yamashiro T."/>
            <person name="Shiraishi A."/>
            <person name="Satake H."/>
            <person name="Nakayama K."/>
        </authorList>
    </citation>
    <scope>NUCLEOTIDE SEQUENCE</scope>
</reference>
<dbReference type="GO" id="GO:0006400">
    <property type="term" value="P:tRNA modification"/>
    <property type="evidence" value="ECO:0007669"/>
    <property type="project" value="TreeGrafter"/>
</dbReference>
<dbReference type="InterPro" id="IPR015865">
    <property type="entry name" value="Riboflavin_kinase_bac/euk"/>
</dbReference>
<dbReference type="InterPro" id="IPR003824">
    <property type="entry name" value="UppP"/>
</dbReference>
<dbReference type="EC" id="2.7.1.26" evidence="6"/>
<dbReference type="GO" id="GO:0003919">
    <property type="term" value="F:FMN adenylyltransferase activity"/>
    <property type="evidence" value="ECO:0007669"/>
    <property type="project" value="UniProtKB-EC"/>
</dbReference>
<name>A0A699KQK2_TANCI</name>
<keyword evidence="12" id="KW-0285">Flavoprotein</keyword>